<gene>
    <name evidence="4" type="primary">fhs</name>
    <name evidence="5" type="ORF">KS419_21245</name>
</gene>
<keyword evidence="3 4" id="KW-0067">ATP-binding</keyword>
<dbReference type="EMBL" id="JAHQCS010000171">
    <property type="protein sequence ID" value="MBU9714269.1"/>
    <property type="molecule type" value="Genomic_DNA"/>
</dbReference>
<comment type="caution">
    <text evidence="5">The sequence shown here is derived from an EMBL/GenBank/DDBJ whole genome shotgun (WGS) entry which is preliminary data.</text>
</comment>
<keyword evidence="6" id="KW-1185">Reference proteome</keyword>
<proteinExistence type="inferred from homology"/>
<comment type="pathway">
    <text evidence="4">One-carbon metabolism; tetrahydrofolate interconversion.</text>
</comment>
<comment type="similarity">
    <text evidence="4">Belongs to the formate--tetrahydrofolate ligase family.</text>
</comment>
<dbReference type="NCBIfam" id="NF010030">
    <property type="entry name" value="PRK13505.1"/>
    <property type="match status" value="1"/>
</dbReference>
<dbReference type="InterPro" id="IPR000559">
    <property type="entry name" value="Formate_THF_ligase"/>
</dbReference>
<dbReference type="EC" id="6.3.4.3" evidence="4"/>
<accession>A0ABS6JKR0</accession>
<dbReference type="HAMAP" id="MF_01543">
    <property type="entry name" value="FTHFS"/>
    <property type="match status" value="1"/>
</dbReference>
<dbReference type="PROSITE" id="PS00721">
    <property type="entry name" value="FTHFS_1"/>
    <property type="match status" value="1"/>
</dbReference>
<organism evidence="5 6">
    <name type="scientific">Evansella tamaricis</name>
    <dbReference type="NCBI Taxonomy" id="2069301"/>
    <lineage>
        <taxon>Bacteria</taxon>
        <taxon>Bacillati</taxon>
        <taxon>Bacillota</taxon>
        <taxon>Bacilli</taxon>
        <taxon>Bacillales</taxon>
        <taxon>Bacillaceae</taxon>
        <taxon>Evansella</taxon>
    </lineage>
</organism>
<keyword evidence="4" id="KW-0554">One-carbon metabolism</keyword>
<comment type="catalytic activity">
    <reaction evidence="4">
        <text>(6S)-5,6,7,8-tetrahydrofolate + formate + ATP = (6R)-10-formyltetrahydrofolate + ADP + phosphate</text>
        <dbReference type="Rhea" id="RHEA:20221"/>
        <dbReference type="ChEBI" id="CHEBI:15740"/>
        <dbReference type="ChEBI" id="CHEBI:30616"/>
        <dbReference type="ChEBI" id="CHEBI:43474"/>
        <dbReference type="ChEBI" id="CHEBI:57453"/>
        <dbReference type="ChEBI" id="CHEBI:195366"/>
        <dbReference type="ChEBI" id="CHEBI:456216"/>
        <dbReference type="EC" id="6.3.4.3"/>
    </reaction>
</comment>
<evidence type="ECO:0000313" key="6">
    <source>
        <dbReference type="Proteomes" id="UP000784880"/>
    </source>
</evidence>
<sequence>MSKEVKSDIEIAQMANMIPIKDIVKELKISEEEWEPYGHYKAKLSLTIMDRLKNEPDGKVILVTAINPTPAGEGKSTVTVGLGQALNKIGKKTMIALREPSLGPTMGIKGGAAGGGYSQVVPMEDINLHFTGDIHAITTAHNAIAAILDNHIHRGNELNIDVRRIVWKRVLDMNDRALRNIIIGLGGPLQGVPRENGFDITVASEIMAILCLAKNLNDLKKRVAKVVVAYTPEEKPVTVKDLKAEGAVTLLLKEALKPNIVQTLENTPALIHGGPFANIAHGCNSVIATKLAAKLADFVVTEAGFGADLGAEKFLNIKTRAGEINPDLVVIVATVRALKMHGGVSKDQLKEENIQALKAGLANLEKHVETIREFGLPHVVAINKFVHDKEKEIETLRTWCEEQGVNVELADVWANGGEGGRDLAIRVTKELSKANNNFKHLYDVTMSIKEKIKAIATKVYGAEEIELSPLAEKQIAIFEKNGWSDLPICMAKSQYSLSDDPTKLGRPTGFILHVRELKPSIGAGFIVALTGNVMTMPGLPKEPAAMKMDVDEDGKAVGLF</sequence>
<protein>
    <recommendedName>
        <fullName evidence="4">Formate--tetrahydrofolate ligase</fullName>
        <ecNumber evidence="4">6.3.4.3</ecNumber>
    </recommendedName>
    <alternativeName>
        <fullName evidence="4">Formyltetrahydrofolate synthetase</fullName>
        <shortName evidence="4">FHS</shortName>
        <shortName evidence="4">FTHFS</shortName>
    </alternativeName>
</protein>
<dbReference type="GO" id="GO:0004329">
    <property type="term" value="F:formate-tetrahydrofolate ligase activity"/>
    <property type="evidence" value="ECO:0007669"/>
    <property type="project" value="UniProtKB-EC"/>
</dbReference>
<keyword evidence="2 4" id="KW-0547">Nucleotide-binding</keyword>
<evidence type="ECO:0000256" key="3">
    <source>
        <dbReference type="ARBA" id="ARBA00022840"/>
    </source>
</evidence>
<reference evidence="5 6" key="1">
    <citation type="submission" date="2021-06" db="EMBL/GenBank/DDBJ databases">
        <title>Bacillus sp. RD4P76, an endophyte from a halophyte.</title>
        <authorList>
            <person name="Sun J.-Q."/>
        </authorList>
    </citation>
    <scope>NUCLEOTIDE SEQUENCE [LARGE SCALE GENOMIC DNA]</scope>
    <source>
        <strain evidence="5 6">CGMCC 1.15917</strain>
    </source>
</reference>
<evidence type="ECO:0000256" key="2">
    <source>
        <dbReference type="ARBA" id="ARBA00022741"/>
    </source>
</evidence>
<dbReference type="Proteomes" id="UP000784880">
    <property type="component" value="Unassembled WGS sequence"/>
</dbReference>
<name>A0ABS6JKR0_9BACI</name>
<feature type="binding site" evidence="4">
    <location>
        <begin position="69"/>
        <end position="76"/>
    </location>
    <ligand>
        <name>ATP</name>
        <dbReference type="ChEBI" id="CHEBI:30616"/>
    </ligand>
</feature>
<dbReference type="InterPro" id="IPR020628">
    <property type="entry name" value="Formate_THF_ligase_CS"/>
</dbReference>
<evidence type="ECO:0000256" key="4">
    <source>
        <dbReference type="HAMAP-Rule" id="MF_01543"/>
    </source>
</evidence>
<dbReference type="Pfam" id="PF01268">
    <property type="entry name" value="FTHFS"/>
    <property type="match status" value="1"/>
</dbReference>
<evidence type="ECO:0000313" key="5">
    <source>
        <dbReference type="EMBL" id="MBU9714269.1"/>
    </source>
</evidence>
<dbReference type="CDD" id="cd00477">
    <property type="entry name" value="FTHFS"/>
    <property type="match status" value="1"/>
</dbReference>
<evidence type="ECO:0000256" key="1">
    <source>
        <dbReference type="ARBA" id="ARBA00022598"/>
    </source>
</evidence>
<keyword evidence="1 4" id="KW-0436">Ligase</keyword>
<dbReference type="PROSITE" id="PS00722">
    <property type="entry name" value="FTHFS_2"/>
    <property type="match status" value="1"/>
</dbReference>
<dbReference type="RefSeq" id="WP_217068698.1">
    <property type="nucleotide sequence ID" value="NZ_JAHQCS010000171.1"/>
</dbReference>